<name>A0A1H9U1B5_9ACTN</name>
<accession>A0A1H9U1B5</accession>
<dbReference type="RefSeq" id="WP_162637687.1">
    <property type="nucleotide sequence ID" value="NZ_FOGO01000007.1"/>
</dbReference>
<reference evidence="2" key="1">
    <citation type="submission" date="2016-10" db="EMBL/GenBank/DDBJ databases">
        <authorList>
            <person name="Varghese N."/>
            <person name="Submissions S."/>
        </authorList>
    </citation>
    <scope>NUCLEOTIDE SEQUENCE [LARGE SCALE GENOMIC DNA]</scope>
    <source>
        <strain evidence="2">CGMCC 4.6825</strain>
    </source>
</reference>
<evidence type="ECO:0000313" key="1">
    <source>
        <dbReference type="EMBL" id="SES03011.1"/>
    </source>
</evidence>
<dbReference type="AlphaFoldDB" id="A0A1H9U1B5"/>
<protein>
    <submittedName>
        <fullName evidence="1">Uncharacterized protein</fullName>
    </submittedName>
</protein>
<keyword evidence="2" id="KW-1185">Reference proteome</keyword>
<organism evidence="1 2">
    <name type="scientific">Streptomyces qinglanensis</name>
    <dbReference type="NCBI Taxonomy" id="943816"/>
    <lineage>
        <taxon>Bacteria</taxon>
        <taxon>Bacillati</taxon>
        <taxon>Actinomycetota</taxon>
        <taxon>Actinomycetes</taxon>
        <taxon>Kitasatosporales</taxon>
        <taxon>Streptomycetaceae</taxon>
        <taxon>Streptomyces</taxon>
    </lineage>
</organism>
<evidence type="ECO:0000313" key="2">
    <source>
        <dbReference type="Proteomes" id="UP000182841"/>
    </source>
</evidence>
<gene>
    <name evidence="1" type="ORF">SAMN05421870_107193</name>
</gene>
<sequence length="55" mass="6111">MPADPATPTARRGTWYGTCPRCTRPLTLTSSSDEKGRVVSIRCRECDSQKDKPRA</sequence>
<dbReference type="Proteomes" id="UP000182841">
    <property type="component" value="Unassembled WGS sequence"/>
</dbReference>
<dbReference type="EMBL" id="FOGO01000007">
    <property type="protein sequence ID" value="SES03011.1"/>
    <property type="molecule type" value="Genomic_DNA"/>
</dbReference>
<proteinExistence type="predicted"/>